<keyword evidence="1" id="KW-0812">Transmembrane</keyword>
<dbReference type="InterPro" id="IPR007404">
    <property type="entry name" value="YdjM-like"/>
</dbReference>
<evidence type="ECO:0000313" key="3">
    <source>
        <dbReference type="Proteomes" id="UP000095210"/>
    </source>
</evidence>
<dbReference type="Proteomes" id="UP000095210">
    <property type="component" value="Chromosome"/>
</dbReference>
<keyword evidence="3" id="KW-1185">Reference proteome</keyword>
<organism evidence="2 3">
    <name type="scientific">Actinoalloteichus hymeniacidonis</name>
    <dbReference type="NCBI Taxonomy" id="340345"/>
    <lineage>
        <taxon>Bacteria</taxon>
        <taxon>Bacillati</taxon>
        <taxon>Actinomycetota</taxon>
        <taxon>Actinomycetes</taxon>
        <taxon>Pseudonocardiales</taxon>
        <taxon>Pseudonocardiaceae</taxon>
        <taxon>Actinoalloteichus</taxon>
    </lineage>
</organism>
<name>A0AAC9HVA9_9PSEU</name>
<evidence type="ECO:0000256" key="1">
    <source>
        <dbReference type="SAM" id="Phobius"/>
    </source>
</evidence>
<feature type="transmembrane region" description="Helical" evidence="1">
    <location>
        <begin position="234"/>
        <end position="252"/>
    </location>
</feature>
<feature type="transmembrane region" description="Helical" evidence="1">
    <location>
        <begin position="123"/>
        <end position="141"/>
    </location>
</feature>
<protein>
    <submittedName>
        <fullName evidence="2">Membrane-bound metal-dependent hydrolase (DUF457)</fullName>
    </submittedName>
</protein>
<accession>A0AAC9HVA9</accession>
<dbReference type="GO" id="GO:0016787">
    <property type="term" value="F:hydrolase activity"/>
    <property type="evidence" value="ECO:0007669"/>
    <property type="project" value="UniProtKB-KW"/>
</dbReference>
<feature type="transmembrane region" description="Helical" evidence="1">
    <location>
        <begin position="150"/>
        <end position="169"/>
    </location>
</feature>
<dbReference type="Pfam" id="PF04307">
    <property type="entry name" value="YdjM"/>
    <property type="match status" value="1"/>
</dbReference>
<evidence type="ECO:0000313" key="2">
    <source>
        <dbReference type="EMBL" id="AOS65676.1"/>
    </source>
</evidence>
<dbReference type="PANTHER" id="PTHR35531:SF1">
    <property type="entry name" value="INNER MEMBRANE PROTEIN YBCI-RELATED"/>
    <property type="match status" value="1"/>
</dbReference>
<dbReference type="RefSeq" id="WP_069852377.1">
    <property type="nucleotide sequence ID" value="NZ_CP014859.1"/>
</dbReference>
<reference evidence="3" key="1">
    <citation type="submission" date="2016-03" db="EMBL/GenBank/DDBJ databases">
        <title>Complete genome sequence of the type strain Actinoalloteichus hymeniacidonis DSM 45092.</title>
        <authorList>
            <person name="Schaffert L."/>
            <person name="Albersmeier A."/>
            <person name="Winkler A."/>
            <person name="Kalinowski J."/>
            <person name="Zotchev S."/>
            <person name="Ruckert C."/>
        </authorList>
    </citation>
    <scope>NUCLEOTIDE SEQUENCE [LARGE SCALE GENOMIC DNA]</scope>
    <source>
        <strain evidence="3">HPA177(T) (DSM 45092(T))</strain>
    </source>
</reference>
<dbReference type="KEGG" id="ahm:TL08_24490"/>
<keyword evidence="2" id="KW-0378">Hydrolase</keyword>
<dbReference type="PANTHER" id="PTHR35531">
    <property type="entry name" value="INNER MEMBRANE PROTEIN YBCI-RELATED"/>
    <property type="match status" value="1"/>
</dbReference>
<gene>
    <name evidence="2" type="ORF">TL08_24490</name>
</gene>
<feature type="transmembrane region" description="Helical" evidence="1">
    <location>
        <begin position="98"/>
        <end position="117"/>
    </location>
</feature>
<keyword evidence="1" id="KW-0472">Membrane</keyword>
<sequence>MATGPTHAVSGLAVWAAVTALASDGTIGQLSPQSWVIGATLASGAALLPDIDHPSSTVSRTFGAISQGLSKAAVTFSKFIYRLTRTKKDSDRDGGHRGFTHTIVFALLMGLIVTAAVQASNGTAIAIVMFFYAGLAIRGVMHKWCPKRDAMLIAGASLVLTVLCTWWASGEQHNAAIFGLAVIVGNIAHFLGDAITEQGCSMLWPIPITGKTWYPIRPPKAMRMSTGGKTEMKVVLPILTGAAVIFSVVVAYRVGAAPWLTEIGLLSLGAAS</sequence>
<proteinExistence type="predicted"/>
<keyword evidence="1" id="KW-1133">Transmembrane helix</keyword>
<dbReference type="EMBL" id="CP014859">
    <property type="protein sequence ID" value="AOS65676.1"/>
    <property type="molecule type" value="Genomic_DNA"/>
</dbReference>
<dbReference type="AlphaFoldDB" id="A0AAC9HVA9"/>
<feature type="transmembrane region" description="Helical" evidence="1">
    <location>
        <begin position="175"/>
        <end position="192"/>
    </location>
</feature>